<dbReference type="EMBL" id="UINC01047788">
    <property type="protein sequence ID" value="SVB57490.1"/>
    <property type="molecule type" value="Genomic_DNA"/>
</dbReference>
<organism evidence="1">
    <name type="scientific">marine metagenome</name>
    <dbReference type="NCBI Taxonomy" id="408172"/>
    <lineage>
        <taxon>unclassified sequences</taxon>
        <taxon>metagenomes</taxon>
        <taxon>ecological metagenomes</taxon>
    </lineage>
</organism>
<name>A0A382F3D9_9ZZZZ</name>
<evidence type="ECO:0000313" key="1">
    <source>
        <dbReference type="EMBL" id="SVB57490.1"/>
    </source>
</evidence>
<proteinExistence type="predicted"/>
<dbReference type="AlphaFoldDB" id="A0A382F3D9"/>
<accession>A0A382F3D9</accession>
<protein>
    <submittedName>
        <fullName evidence="1">Uncharacterized protein</fullName>
    </submittedName>
</protein>
<gene>
    <name evidence="1" type="ORF">METZ01_LOCUS210344</name>
</gene>
<sequence length="31" mass="3352">MAGSIDDTTREYLASQAGFESATRCLEVICL</sequence>
<reference evidence="1" key="1">
    <citation type="submission" date="2018-05" db="EMBL/GenBank/DDBJ databases">
        <authorList>
            <person name="Lanie J.A."/>
            <person name="Ng W.-L."/>
            <person name="Kazmierczak K.M."/>
            <person name="Andrzejewski T.M."/>
            <person name="Davidsen T.M."/>
            <person name="Wayne K.J."/>
            <person name="Tettelin H."/>
            <person name="Glass J.I."/>
            <person name="Rusch D."/>
            <person name="Podicherti R."/>
            <person name="Tsui H.-C.T."/>
            <person name="Winkler M.E."/>
        </authorList>
    </citation>
    <scope>NUCLEOTIDE SEQUENCE</scope>
</reference>